<dbReference type="Gene3D" id="1.10.10.10">
    <property type="entry name" value="Winged helix-like DNA-binding domain superfamily/Winged helix DNA-binding domain"/>
    <property type="match status" value="1"/>
</dbReference>
<dbReference type="PANTHER" id="PTHR30173">
    <property type="entry name" value="SIGMA 19 FACTOR"/>
    <property type="match status" value="1"/>
</dbReference>
<evidence type="ECO:0000256" key="1">
    <source>
        <dbReference type="ARBA" id="ARBA00011344"/>
    </source>
</evidence>
<accession>A0A8J3DFQ3</accession>
<evidence type="ECO:0000259" key="3">
    <source>
        <dbReference type="Pfam" id="PF08281"/>
    </source>
</evidence>
<dbReference type="Pfam" id="PF04542">
    <property type="entry name" value="Sigma70_r2"/>
    <property type="match status" value="1"/>
</dbReference>
<dbReference type="InterPro" id="IPR007627">
    <property type="entry name" value="RNA_pol_sigma70_r2"/>
</dbReference>
<dbReference type="Gene3D" id="3.10.450.50">
    <property type="match status" value="1"/>
</dbReference>
<dbReference type="GO" id="GO:0003677">
    <property type="term" value="F:DNA binding"/>
    <property type="evidence" value="ECO:0007669"/>
    <property type="project" value="InterPro"/>
</dbReference>
<dbReference type="InterPro" id="IPR036388">
    <property type="entry name" value="WH-like_DNA-bd_sf"/>
</dbReference>
<evidence type="ECO:0000259" key="2">
    <source>
        <dbReference type="Pfam" id="PF04542"/>
    </source>
</evidence>
<comment type="subunit">
    <text evidence="1">Interacts transiently with the RNA polymerase catalytic core formed by RpoA, RpoB, RpoC and RpoZ (2 alpha, 1 beta, 1 beta' and 1 omega subunit) to form the RNA polymerase holoenzyme that can initiate transcription.</text>
</comment>
<dbReference type="InterPro" id="IPR013324">
    <property type="entry name" value="RNA_pol_sigma_r3/r4-like"/>
</dbReference>
<evidence type="ECO:0000313" key="4">
    <source>
        <dbReference type="EMBL" id="GHC64980.1"/>
    </source>
</evidence>
<dbReference type="Gene3D" id="1.10.1740.10">
    <property type="match status" value="1"/>
</dbReference>
<dbReference type="SUPFAM" id="SSF88659">
    <property type="entry name" value="Sigma3 and sigma4 domains of RNA polymerase sigma factors"/>
    <property type="match status" value="1"/>
</dbReference>
<dbReference type="Proteomes" id="UP000641137">
    <property type="component" value="Unassembled WGS sequence"/>
</dbReference>
<keyword evidence="5" id="KW-1185">Reference proteome</keyword>
<dbReference type="Pfam" id="PF08281">
    <property type="entry name" value="Sigma70_r4_2"/>
    <property type="match status" value="1"/>
</dbReference>
<gene>
    <name evidence="4" type="ORF">GCM10010136_07390</name>
</gene>
<dbReference type="InterPro" id="IPR052704">
    <property type="entry name" value="ECF_Sigma-70_Domain"/>
</dbReference>
<dbReference type="SUPFAM" id="SSF88946">
    <property type="entry name" value="Sigma2 domain of RNA polymerase sigma factors"/>
    <property type="match status" value="1"/>
</dbReference>
<reference evidence="4" key="2">
    <citation type="submission" date="2020-09" db="EMBL/GenBank/DDBJ databases">
        <authorList>
            <person name="Sun Q."/>
            <person name="Kim S."/>
        </authorList>
    </citation>
    <scope>NUCLEOTIDE SEQUENCE</scope>
    <source>
        <strain evidence="4">KCTC 42097</strain>
    </source>
</reference>
<dbReference type="SUPFAM" id="SSF54427">
    <property type="entry name" value="NTF2-like"/>
    <property type="match status" value="1"/>
</dbReference>
<dbReference type="InterPro" id="IPR032710">
    <property type="entry name" value="NTF2-like_dom_sf"/>
</dbReference>
<protein>
    <submittedName>
        <fullName evidence="4">RNA polymerase sigma24 factor</fullName>
    </submittedName>
</protein>
<dbReference type="GO" id="GO:0006352">
    <property type="term" value="P:DNA-templated transcription initiation"/>
    <property type="evidence" value="ECO:0007669"/>
    <property type="project" value="InterPro"/>
</dbReference>
<dbReference type="GO" id="GO:0016987">
    <property type="term" value="F:sigma factor activity"/>
    <property type="evidence" value="ECO:0007669"/>
    <property type="project" value="InterPro"/>
</dbReference>
<dbReference type="NCBIfam" id="NF007214">
    <property type="entry name" value="PRK09636.1"/>
    <property type="match status" value="1"/>
</dbReference>
<dbReference type="InterPro" id="IPR013325">
    <property type="entry name" value="RNA_pol_sigma_r2"/>
</dbReference>
<dbReference type="PANTHER" id="PTHR30173:SF43">
    <property type="entry name" value="ECF RNA POLYMERASE SIGMA FACTOR SIGI-RELATED"/>
    <property type="match status" value="1"/>
</dbReference>
<feature type="domain" description="RNA polymerase sigma-70 region 2" evidence="2">
    <location>
        <begin position="24"/>
        <end position="83"/>
    </location>
</feature>
<name>A0A8J3DFQ3_9HYPH</name>
<reference evidence="4" key="1">
    <citation type="journal article" date="2014" name="Int. J. Syst. Evol. Microbiol.">
        <title>Complete genome sequence of Corynebacterium casei LMG S-19264T (=DSM 44701T), isolated from a smear-ripened cheese.</title>
        <authorList>
            <consortium name="US DOE Joint Genome Institute (JGI-PGF)"/>
            <person name="Walter F."/>
            <person name="Albersmeier A."/>
            <person name="Kalinowski J."/>
            <person name="Ruckert C."/>
        </authorList>
    </citation>
    <scope>NUCLEOTIDE SEQUENCE</scope>
    <source>
        <strain evidence="4">KCTC 42097</strain>
    </source>
</reference>
<dbReference type="AlphaFoldDB" id="A0A8J3DFQ3"/>
<comment type="caution">
    <text evidence="4">The sequence shown here is derived from an EMBL/GenBank/DDBJ whole genome shotgun (WGS) entry which is preliminary data.</text>
</comment>
<dbReference type="EMBL" id="BMZO01000002">
    <property type="protein sequence ID" value="GHC64980.1"/>
    <property type="molecule type" value="Genomic_DNA"/>
</dbReference>
<dbReference type="RefSeq" id="WP_210310854.1">
    <property type="nucleotide sequence ID" value="NZ_BMZO01000002.1"/>
</dbReference>
<sequence>MTSTNRELIGHPSDDPEFRKDEAALMALGYRLLGTVADAQDAVQETYVRWYSLGREERQGISVPLAWKRTTLTRICFDRLKSSQYKREVYVGEWLPEPVQGGEFWGLASNPAANAGLGTSESISESISMALMIVLDKMTPPERVSFILHDVFQYTFEEIAEIIGRTPQACRQLAFAARKRLGDRARRQSTWEEHARLNEAFRAAWQTGNVTALIALLDGDAEAITDGGGKTAAATEPLIGSHAIAEFFAGILARQPDLQVEIATVNGEPGLIGMAGDQIISVISTSVRNGVIHNIWAMRNPDKLRAWFKGD</sequence>
<feature type="domain" description="RNA polymerase sigma factor 70 region 4 type 2" evidence="3">
    <location>
        <begin position="133"/>
        <end position="181"/>
    </location>
</feature>
<organism evidence="4 5">
    <name type="scientific">Limoniibacter endophyticus</name>
    <dbReference type="NCBI Taxonomy" id="1565040"/>
    <lineage>
        <taxon>Bacteria</taxon>
        <taxon>Pseudomonadati</taxon>
        <taxon>Pseudomonadota</taxon>
        <taxon>Alphaproteobacteria</taxon>
        <taxon>Hyphomicrobiales</taxon>
        <taxon>Bartonellaceae</taxon>
        <taxon>Limoniibacter</taxon>
    </lineage>
</organism>
<proteinExistence type="predicted"/>
<dbReference type="InterPro" id="IPR013249">
    <property type="entry name" value="RNA_pol_sigma70_r4_t2"/>
</dbReference>
<evidence type="ECO:0000313" key="5">
    <source>
        <dbReference type="Proteomes" id="UP000641137"/>
    </source>
</evidence>